<reference evidence="4" key="1">
    <citation type="journal article" date="2020" name="mSystems">
        <title>Genome- and Community-Level Interaction Insights into Carbon Utilization and Element Cycling Functions of Hydrothermarchaeota in Hydrothermal Sediment.</title>
        <authorList>
            <person name="Zhou Z."/>
            <person name="Liu Y."/>
            <person name="Xu W."/>
            <person name="Pan J."/>
            <person name="Luo Z.H."/>
            <person name="Li M."/>
        </authorList>
    </citation>
    <scope>NUCLEOTIDE SEQUENCE [LARGE SCALE GENOMIC DNA]</scope>
    <source>
        <strain evidence="4">HyVt-365</strain>
    </source>
</reference>
<comment type="similarity">
    <text evidence="1">Belongs to the bacterial sugar transferase family.</text>
</comment>
<evidence type="ECO:0000313" key="4">
    <source>
        <dbReference type="EMBL" id="HEB13814.1"/>
    </source>
</evidence>
<keyword evidence="2" id="KW-0812">Transmembrane</keyword>
<accession>A0A7C1NMR3</accession>
<gene>
    <name evidence="4" type="ORF">ENI09_00170</name>
</gene>
<evidence type="ECO:0000256" key="2">
    <source>
        <dbReference type="SAM" id="Phobius"/>
    </source>
</evidence>
<evidence type="ECO:0000256" key="1">
    <source>
        <dbReference type="ARBA" id="ARBA00006464"/>
    </source>
</evidence>
<dbReference type="PANTHER" id="PTHR30576">
    <property type="entry name" value="COLANIC BIOSYNTHESIS UDP-GLUCOSE LIPID CARRIER TRANSFERASE"/>
    <property type="match status" value="1"/>
</dbReference>
<keyword evidence="2" id="KW-0472">Membrane</keyword>
<organism evidence="4">
    <name type="scientific">candidate division WWE3 bacterium</name>
    <dbReference type="NCBI Taxonomy" id="2053526"/>
    <lineage>
        <taxon>Bacteria</taxon>
        <taxon>Katanobacteria</taxon>
    </lineage>
</organism>
<feature type="domain" description="Bacterial sugar transferase" evidence="3">
    <location>
        <begin position="7"/>
        <end position="89"/>
    </location>
</feature>
<comment type="caution">
    <text evidence="4">The sequence shown here is derived from an EMBL/GenBank/DDBJ whole genome shotgun (WGS) entry which is preliminary data.</text>
</comment>
<sequence length="126" mass="14414">MFYRVVKRLMDIAAGILGILIFGIPMAVVYTALKLENPGPSVFVRVRLGRGGKRFRMYKFASMITRTEEEDKKFIESWKKEDPELSNAGIVFQLKIVGLVLFPKLGVFFFPALYKFLIFLLGSGYH</sequence>
<keyword evidence="2" id="KW-1133">Transmembrane helix</keyword>
<feature type="transmembrane region" description="Helical" evidence="2">
    <location>
        <begin position="12"/>
        <end position="33"/>
    </location>
</feature>
<dbReference type="AlphaFoldDB" id="A0A7C1NMR3"/>
<dbReference type="GO" id="GO:0016780">
    <property type="term" value="F:phosphotransferase activity, for other substituted phosphate groups"/>
    <property type="evidence" value="ECO:0007669"/>
    <property type="project" value="TreeGrafter"/>
</dbReference>
<dbReference type="PANTHER" id="PTHR30576:SF0">
    <property type="entry name" value="UNDECAPRENYL-PHOSPHATE N-ACETYLGALACTOSAMINYL 1-PHOSPHATE TRANSFERASE-RELATED"/>
    <property type="match status" value="1"/>
</dbReference>
<dbReference type="EMBL" id="DRHH01000007">
    <property type="protein sequence ID" value="HEB13814.1"/>
    <property type="molecule type" value="Genomic_DNA"/>
</dbReference>
<evidence type="ECO:0000259" key="3">
    <source>
        <dbReference type="Pfam" id="PF02397"/>
    </source>
</evidence>
<feature type="transmembrane region" description="Helical" evidence="2">
    <location>
        <begin position="96"/>
        <end position="121"/>
    </location>
</feature>
<dbReference type="InterPro" id="IPR003362">
    <property type="entry name" value="Bact_transf"/>
</dbReference>
<dbReference type="Proteomes" id="UP000885744">
    <property type="component" value="Unassembled WGS sequence"/>
</dbReference>
<proteinExistence type="inferred from homology"/>
<dbReference type="Pfam" id="PF02397">
    <property type="entry name" value="Bac_transf"/>
    <property type="match status" value="1"/>
</dbReference>
<name>A0A7C1NMR3_UNCKA</name>
<protein>
    <recommendedName>
        <fullName evidence="3">Bacterial sugar transferase domain-containing protein</fullName>
    </recommendedName>
</protein>